<accession>A0A8H5FZI2</accession>
<comment type="caution">
    <text evidence="1">The sequence shown here is derived from an EMBL/GenBank/DDBJ whole genome shotgun (WGS) entry which is preliminary data.</text>
</comment>
<dbReference type="EMBL" id="JAACJO010000008">
    <property type="protein sequence ID" value="KAF5354986.1"/>
    <property type="molecule type" value="Genomic_DNA"/>
</dbReference>
<name>A0A8H5FZI2_9AGAR</name>
<keyword evidence="2" id="KW-1185">Reference proteome</keyword>
<gene>
    <name evidence="1" type="ORF">D9756_005380</name>
</gene>
<evidence type="ECO:0000313" key="2">
    <source>
        <dbReference type="Proteomes" id="UP000559027"/>
    </source>
</evidence>
<sequence length="134" mass="14913">MMNLDFSRDERGGAPKAWKKITDTLHEVPYPALMAIWNTLLDTPAWIDPHEAGCGVEFSRFDNMGPPLPATSELIVASSEAKTVWAVLRRTTLPDHQVSSDGKTTMVFDEARAGLSFSRETIQVLFHAHTCDKI</sequence>
<protein>
    <submittedName>
        <fullName evidence="1">Uncharacterized protein</fullName>
    </submittedName>
</protein>
<evidence type="ECO:0000313" key="1">
    <source>
        <dbReference type="EMBL" id="KAF5354986.1"/>
    </source>
</evidence>
<organism evidence="1 2">
    <name type="scientific">Leucocoprinus leucothites</name>
    <dbReference type="NCBI Taxonomy" id="201217"/>
    <lineage>
        <taxon>Eukaryota</taxon>
        <taxon>Fungi</taxon>
        <taxon>Dikarya</taxon>
        <taxon>Basidiomycota</taxon>
        <taxon>Agaricomycotina</taxon>
        <taxon>Agaricomycetes</taxon>
        <taxon>Agaricomycetidae</taxon>
        <taxon>Agaricales</taxon>
        <taxon>Agaricineae</taxon>
        <taxon>Agaricaceae</taxon>
        <taxon>Leucocoprinus</taxon>
    </lineage>
</organism>
<dbReference type="AlphaFoldDB" id="A0A8H5FZI2"/>
<dbReference type="Proteomes" id="UP000559027">
    <property type="component" value="Unassembled WGS sequence"/>
</dbReference>
<reference evidence="1 2" key="1">
    <citation type="journal article" date="2020" name="ISME J.">
        <title>Uncovering the hidden diversity of litter-decomposition mechanisms in mushroom-forming fungi.</title>
        <authorList>
            <person name="Floudas D."/>
            <person name="Bentzer J."/>
            <person name="Ahren D."/>
            <person name="Johansson T."/>
            <person name="Persson P."/>
            <person name="Tunlid A."/>
        </authorList>
    </citation>
    <scope>NUCLEOTIDE SEQUENCE [LARGE SCALE GENOMIC DNA]</scope>
    <source>
        <strain evidence="1 2">CBS 146.42</strain>
    </source>
</reference>
<proteinExistence type="predicted"/>